<dbReference type="EMBL" id="BARS01001736">
    <property type="protein sequence ID" value="GAF75700.1"/>
    <property type="molecule type" value="Genomic_DNA"/>
</dbReference>
<proteinExistence type="predicted"/>
<reference evidence="1" key="1">
    <citation type="journal article" date="2014" name="Front. Microbiol.">
        <title>High frequency of phylogenetically diverse reductive dehalogenase-homologous genes in deep subseafloor sedimentary metagenomes.</title>
        <authorList>
            <person name="Kawai M."/>
            <person name="Futagami T."/>
            <person name="Toyoda A."/>
            <person name="Takaki Y."/>
            <person name="Nishi S."/>
            <person name="Hori S."/>
            <person name="Arai W."/>
            <person name="Tsubouchi T."/>
            <person name="Morono Y."/>
            <person name="Uchiyama I."/>
            <person name="Ito T."/>
            <person name="Fujiyama A."/>
            <person name="Inagaki F."/>
            <person name="Takami H."/>
        </authorList>
    </citation>
    <scope>NUCLEOTIDE SEQUENCE</scope>
    <source>
        <strain evidence="1">Expedition CK06-06</strain>
    </source>
</reference>
<feature type="non-terminal residue" evidence="1">
    <location>
        <position position="1"/>
    </location>
</feature>
<protein>
    <recommendedName>
        <fullName evidence="2">Dockerin domain-containing protein</fullName>
    </recommendedName>
</protein>
<accession>X0THY1</accession>
<dbReference type="AlphaFoldDB" id="X0THY1"/>
<evidence type="ECO:0008006" key="2">
    <source>
        <dbReference type="Google" id="ProtNLM"/>
    </source>
</evidence>
<name>X0THY1_9ZZZZ</name>
<organism evidence="1">
    <name type="scientific">marine sediment metagenome</name>
    <dbReference type="NCBI Taxonomy" id="412755"/>
    <lineage>
        <taxon>unclassified sequences</taxon>
        <taxon>metagenomes</taxon>
        <taxon>ecological metagenomes</taxon>
    </lineage>
</organism>
<gene>
    <name evidence="1" type="ORF">S01H1_03230</name>
</gene>
<sequence length="152" mass="17628">TVEEIAAPLEEFDSWIVPDHNAEKYESMLVKIINISVKDTGYGKAYDNYILQSSIDSNLTCWASDYMNSDKDKGQIYHPYTEIGQDFCSVTGVLEQYTTENDGIYYDYYQLLTTYTADLKRYTPADLNGDCMVDFSDFVVFSQYWLWGVEQR</sequence>
<evidence type="ECO:0000313" key="1">
    <source>
        <dbReference type="EMBL" id="GAF75700.1"/>
    </source>
</evidence>
<comment type="caution">
    <text evidence="1">The sequence shown here is derived from an EMBL/GenBank/DDBJ whole genome shotgun (WGS) entry which is preliminary data.</text>
</comment>